<evidence type="ECO:0000256" key="1">
    <source>
        <dbReference type="ARBA" id="ARBA00023002"/>
    </source>
</evidence>
<keyword evidence="6" id="KW-1185">Reference proteome</keyword>
<feature type="domain" description="Mannitol dehydrogenase N-terminal" evidence="3">
    <location>
        <begin position="8"/>
        <end position="225"/>
    </location>
</feature>
<evidence type="ECO:0000259" key="3">
    <source>
        <dbReference type="Pfam" id="PF01232"/>
    </source>
</evidence>
<reference evidence="5 6" key="1">
    <citation type="submission" date="2016-10" db="EMBL/GenBank/DDBJ databases">
        <authorList>
            <person name="de Groot N.N."/>
        </authorList>
    </citation>
    <scope>NUCLEOTIDE SEQUENCE [LARGE SCALE GENOMIC DNA]</scope>
    <source>
        <strain evidence="5 6">DSM 14789</strain>
    </source>
</reference>
<evidence type="ECO:0000313" key="5">
    <source>
        <dbReference type="EMBL" id="SDM30719.1"/>
    </source>
</evidence>
<evidence type="ECO:0000256" key="2">
    <source>
        <dbReference type="ARBA" id="ARBA00023027"/>
    </source>
</evidence>
<dbReference type="OrthoDB" id="9768714at2"/>
<dbReference type="PANTHER" id="PTHR30524:SF0">
    <property type="entry name" value="ALTRONATE OXIDOREDUCTASE-RELATED"/>
    <property type="match status" value="1"/>
</dbReference>
<organism evidence="5 6">
    <name type="scientific">Modicisalibacter muralis</name>
    <dbReference type="NCBI Taxonomy" id="119000"/>
    <lineage>
        <taxon>Bacteria</taxon>
        <taxon>Pseudomonadati</taxon>
        <taxon>Pseudomonadota</taxon>
        <taxon>Gammaproteobacteria</taxon>
        <taxon>Oceanospirillales</taxon>
        <taxon>Halomonadaceae</taxon>
        <taxon>Modicisalibacter</taxon>
    </lineage>
</organism>
<dbReference type="PANTHER" id="PTHR30524">
    <property type="entry name" value="MANNITOL-1-PHOSPHATE 5-DEHYDROGENASE"/>
    <property type="match status" value="1"/>
</dbReference>
<dbReference type="AlphaFoldDB" id="A0A1G9S5D3"/>
<gene>
    <name evidence="5" type="ORF">SAMN05661010_03899</name>
</gene>
<dbReference type="InterPro" id="IPR008927">
    <property type="entry name" value="6-PGluconate_DH-like_C_sf"/>
</dbReference>
<dbReference type="Gene3D" id="3.40.50.720">
    <property type="entry name" value="NAD(P)-binding Rossmann-like Domain"/>
    <property type="match status" value="1"/>
</dbReference>
<dbReference type="Pfam" id="PF01232">
    <property type="entry name" value="Mannitol_dh"/>
    <property type="match status" value="1"/>
</dbReference>
<dbReference type="InterPro" id="IPR013328">
    <property type="entry name" value="6PGD_dom2"/>
</dbReference>
<keyword evidence="1" id="KW-0560">Oxidoreductase</keyword>
<feature type="domain" description="Mannitol dehydrogenase C-terminal" evidence="4">
    <location>
        <begin position="243"/>
        <end position="371"/>
    </location>
</feature>
<dbReference type="InterPro" id="IPR036291">
    <property type="entry name" value="NAD(P)-bd_dom_sf"/>
</dbReference>
<evidence type="ECO:0000259" key="4">
    <source>
        <dbReference type="Pfam" id="PF08125"/>
    </source>
</evidence>
<proteinExistence type="predicted"/>
<evidence type="ECO:0000313" key="6">
    <source>
        <dbReference type="Proteomes" id="UP000198654"/>
    </source>
</evidence>
<dbReference type="RefSeq" id="WP_089730944.1">
    <property type="nucleotide sequence ID" value="NZ_FNGI01000019.1"/>
</dbReference>
<dbReference type="GO" id="GO:0016491">
    <property type="term" value="F:oxidoreductase activity"/>
    <property type="evidence" value="ECO:0007669"/>
    <property type="project" value="UniProtKB-KW"/>
</dbReference>
<sequence>MSTAARPEILQFGTSRFLLAHVDAFVGHSLAEGLSNKRVVVVQSSARPEGKAKARMLAEHRRYPVQVRGVRDGETIDRIEWVDSLDTCLLADEDWAELERRFCNEITHVVSNTGDRGFDPVTGDTPHIDVPASFPAKLAKLLHARHRQGGSGVTLMPCELISGNGQRLKSIVLDIARRSWDDAAFAQWLADECIWVDTLVDRIVSAALEPVGAVAEPYGLWAIQDIPGLSLPCRHPDVQVVADLAPYEKRKLHVLNLAHSYLVARWRDLGLQDEVRFVREAMRDPRLAEPLDAVLGDEVLPVLSREMPGLDLASYKATTLERFANPFLDHRLEDIAQNHEEKLRRRLLPVVEMARTHGLAVPALDACVAQLPALSSTGHAAQTP</sequence>
<dbReference type="InterPro" id="IPR013131">
    <property type="entry name" value="Mannitol_DH_N"/>
</dbReference>
<accession>A0A1G9S5D3</accession>
<keyword evidence="2" id="KW-0520">NAD</keyword>
<dbReference type="Gene3D" id="1.10.1040.10">
    <property type="entry name" value="N-(1-d-carboxylethyl)-l-norvaline Dehydrogenase, domain 2"/>
    <property type="match status" value="1"/>
</dbReference>
<name>A0A1G9S5D3_9GAMM</name>
<dbReference type="EMBL" id="FNGI01000019">
    <property type="protein sequence ID" value="SDM30719.1"/>
    <property type="molecule type" value="Genomic_DNA"/>
</dbReference>
<dbReference type="STRING" id="119000.SAMN05661010_03899"/>
<protein>
    <submittedName>
        <fullName evidence="5">Tagaturonate reductase</fullName>
    </submittedName>
</protein>
<dbReference type="SUPFAM" id="SSF48179">
    <property type="entry name" value="6-phosphogluconate dehydrogenase C-terminal domain-like"/>
    <property type="match status" value="1"/>
</dbReference>
<dbReference type="SUPFAM" id="SSF51735">
    <property type="entry name" value="NAD(P)-binding Rossmann-fold domains"/>
    <property type="match status" value="1"/>
</dbReference>
<dbReference type="InterPro" id="IPR013118">
    <property type="entry name" value="Mannitol_DH_C"/>
</dbReference>
<dbReference type="Pfam" id="PF08125">
    <property type="entry name" value="Mannitol_dh_C"/>
    <property type="match status" value="1"/>
</dbReference>
<dbReference type="Proteomes" id="UP000198654">
    <property type="component" value="Unassembled WGS sequence"/>
</dbReference>